<sequence length="375" mass="41804">MSQYPTYNHDRPSHANKEIKYVRQGHPLNVQQPDPRGPRGYSSNGSLRTINRYPPSAQIQTPYPPPQRAPQYKQSVYTRSVYSAAPGYPVKQGSCPPLHSFAQSPAEEYEATSNTMRKTAPHGIANKNPGTLGTESQAFAEGTEPRPLSAPTPENPPEDEVLNLMNYKKNELEVMEDLEKPAKKGRGVWPCCCCPGCCSRKVCVITTFLTCMIIGVVIWLLYPKVPSSSIETIQLSGSPQVNNEQLPYFFNATLIIRVSMNNYNLIPITLSKLEAVGYDSNTNSEIGKGIAEHVSLPGQRVTSFEFPYVLTYFFGNVSDPTWIHLARSCVPTLVNFPDRSAMAVRFMASMWFPILSWTGWVPKVTYQGNFVCPEP</sequence>
<feature type="region of interest" description="Disordered" evidence="1">
    <location>
        <begin position="104"/>
        <end position="160"/>
    </location>
</feature>
<proteinExistence type="predicted"/>
<comment type="caution">
    <text evidence="3">The sequence shown here is derived from an EMBL/GenBank/DDBJ whole genome shotgun (WGS) entry which is preliminary data.</text>
</comment>
<evidence type="ECO:0008006" key="5">
    <source>
        <dbReference type="Google" id="ProtNLM"/>
    </source>
</evidence>
<organism evidence="3 4">
    <name type="scientific">Basidiobolus meristosporus CBS 931.73</name>
    <dbReference type="NCBI Taxonomy" id="1314790"/>
    <lineage>
        <taxon>Eukaryota</taxon>
        <taxon>Fungi</taxon>
        <taxon>Fungi incertae sedis</taxon>
        <taxon>Zoopagomycota</taxon>
        <taxon>Entomophthoromycotina</taxon>
        <taxon>Basidiobolomycetes</taxon>
        <taxon>Basidiobolales</taxon>
        <taxon>Basidiobolaceae</taxon>
        <taxon>Basidiobolus</taxon>
    </lineage>
</organism>
<evidence type="ECO:0000313" key="4">
    <source>
        <dbReference type="Proteomes" id="UP000193498"/>
    </source>
</evidence>
<feature type="transmembrane region" description="Helical" evidence="2">
    <location>
        <begin position="204"/>
        <end position="222"/>
    </location>
</feature>
<protein>
    <recommendedName>
        <fullName evidence="5">Late embryogenesis abundant protein LEA-2 subgroup domain-containing protein</fullName>
    </recommendedName>
</protein>
<dbReference type="InParanoid" id="A0A1Y1XPG5"/>
<dbReference type="OrthoDB" id="5582002at2759"/>
<dbReference type="Proteomes" id="UP000193498">
    <property type="component" value="Unassembled WGS sequence"/>
</dbReference>
<accession>A0A1Y1XPG5</accession>
<keyword evidence="2" id="KW-0472">Membrane</keyword>
<reference evidence="3 4" key="1">
    <citation type="submission" date="2016-07" db="EMBL/GenBank/DDBJ databases">
        <title>Pervasive Adenine N6-methylation of Active Genes in Fungi.</title>
        <authorList>
            <consortium name="DOE Joint Genome Institute"/>
            <person name="Mondo S.J."/>
            <person name="Dannebaum R.O."/>
            <person name="Kuo R.C."/>
            <person name="Labutti K."/>
            <person name="Haridas S."/>
            <person name="Kuo A."/>
            <person name="Salamov A."/>
            <person name="Ahrendt S.R."/>
            <person name="Lipzen A."/>
            <person name="Sullivan W."/>
            <person name="Andreopoulos W.B."/>
            <person name="Clum A."/>
            <person name="Lindquist E."/>
            <person name="Daum C."/>
            <person name="Ramamoorthy G.K."/>
            <person name="Gryganskyi A."/>
            <person name="Culley D."/>
            <person name="Magnuson J.K."/>
            <person name="James T.Y."/>
            <person name="O'Malley M.A."/>
            <person name="Stajich J.E."/>
            <person name="Spatafora J.W."/>
            <person name="Visel A."/>
            <person name="Grigoriev I.V."/>
        </authorList>
    </citation>
    <scope>NUCLEOTIDE SEQUENCE [LARGE SCALE GENOMIC DNA]</scope>
    <source>
        <strain evidence="3 4">CBS 931.73</strain>
    </source>
</reference>
<evidence type="ECO:0000256" key="1">
    <source>
        <dbReference type="SAM" id="MobiDB-lite"/>
    </source>
</evidence>
<feature type="region of interest" description="Disordered" evidence="1">
    <location>
        <begin position="24"/>
        <end position="71"/>
    </location>
</feature>
<dbReference type="AlphaFoldDB" id="A0A1Y1XPG5"/>
<name>A0A1Y1XPG5_9FUNG</name>
<keyword evidence="2" id="KW-0812">Transmembrane</keyword>
<dbReference type="EMBL" id="MCFE01000550">
    <property type="protein sequence ID" value="ORX87639.1"/>
    <property type="molecule type" value="Genomic_DNA"/>
</dbReference>
<keyword evidence="4" id="KW-1185">Reference proteome</keyword>
<keyword evidence="2" id="KW-1133">Transmembrane helix</keyword>
<evidence type="ECO:0000313" key="3">
    <source>
        <dbReference type="EMBL" id="ORX87639.1"/>
    </source>
</evidence>
<gene>
    <name evidence="3" type="ORF">K493DRAFT_306862</name>
</gene>
<feature type="compositionally biased region" description="Polar residues" evidence="1">
    <location>
        <begin position="128"/>
        <end position="137"/>
    </location>
</feature>
<evidence type="ECO:0000256" key="2">
    <source>
        <dbReference type="SAM" id="Phobius"/>
    </source>
</evidence>